<keyword evidence="2" id="KW-0813">Transport</keyword>
<dbReference type="PROSITE" id="PS50850">
    <property type="entry name" value="MFS"/>
    <property type="match status" value="1"/>
</dbReference>
<feature type="transmembrane region" description="Helical" evidence="9">
    <location>
        <begin position="351"/>
        <end position="374"/>
    </location>
</feature>
<dbReference type="OrthoDB" id="4142200at2759"/>
<evidence type="ECO:0000256" key="8">
    <source>
        <dbReference type="ARBA" id="ARBA00023180"/>
    </source>
</evidence>
<organism evidence="11 12">
    <name type="scientific">Psylliodes chrysocephalus</name>
    <dbReference type="NCBI Taxonomy" id="3402493"/>
    <lineage>
        <taxon>Eukaryota</taxon>
        <taxon>Metazoa</taxon>
        <taxon>Ecdysozoa</taxon>
        <taxon>Arthropoda</taxon>
        <taxon>Hexapoda</taxon>
        <taxon>Insecta</taxon>
        <taxon>Pterygota</taxon>
        <taxon>Neoptera</taxon>
        <taxon>Endopterygota</taxon>
        <taxon>Coleoptera</taxon>
        <taxon>Polyphaga</taxon>
        <taxon>Cucujiformia</taxon>
        <taxon>Chrysomeloidea</taxon>
        <taxon>Chrysomelidae</taxon>
        <taxon>Galerucinae</taxon>
        <taxon>Alticini</taxon>
        <taxon>Psylliodes</taxon>
    </lineage>
</organism>
<feature type="transmembrane region" description="Helical" evidence="9">
    <location>
        <begin position="317"/>
        <end position="339"/>
    </location>
</feature>
<dbReference type="PANTHER" id="PTHR48021:SF46">
    <property type="entry name" value="MAJOR FACILITATOR SUPERFAMILY (MFS) PROFILE DOMAIN-CONTAINING PROTEIN"/>
    <property type="match status" value="1"/>
</dbReference>
<keyword evidence="6 9" id="KW-1133">Transmembrane helix</keyword>
<keyword evidence="5 9" id="KW-0812">Transmembrane</keyword>
<evidence type="ECO:0000256" key="3">
    <source>
        <dbReference type="ARBA" id="ARBA00022475"/>
    </source>
</evidence>
<keyword evidence="7 9" id="KW-0472">Membrane</keyword>
<keyword evidence="8" id="KW-0325">Glycoprotein</keyword>
<feature type="transmembrane region" description="Helical" evidence="9">
    <location>
        <begin position="143"/>
        <end position="162"/>
    </location>
</feature>
<dbReference type="GO" id="GO:0005886">
    <property type="term" value="C:plasma membrane"/>
    <property type="evidence" value="ECO:0007669"/>
    <property type="project" value="UniProtKB-SubCell"/>
</dbReference>
<evidence type="ECO:0000256" key="1">
    <source>
        <dbReference type="ARBA" id="ARBA00004651"/>
    </source>
</evidence>
<dbReference type="Gene3D" id="1.20.1250.20">
    <property type="entry name" value="MFS general substrate transporter like domains"/>
    <property type="match status" value="1"/>
</dbReference>
<gene>
    <name evidence="11" type="ORF">PSYICH_LOCUS3689</name>
</gene>
<keyword evidence="12" id="KW-1185">Reference proteome</keyword>
<evidence type="ECO:0000256" key="9">
    <source>
        <dbReference type="SAM" id="Phobius"/>
    </source>
</evidence>
<feature type="transmembrane region" description="Helical" evidence="9">
    <location>
        <begin position="394"/>
        <end position="412"/>
    </location>
</feature>
<evidence type="ECO:0000256" key="4">
    <source>
        <dbReference type="ARBA" id="ARBA00022597"/>
    </source>
</evidence>
<evidence type="ECO:0000313" key="12">
    <source>
        <dbReference type="Proteomes" id="UP001153636"/>
    </source>
</evidence>
<dbReference type="InterPro" id="IPR036259">
    <property type="entry name" value="MFS_trans_sf"/>
</dbReference>
<dbReference type="AlphaFoldDB" id="A0A9P0CR66"/>
<dbReference type="FunFam" id="1.20.1250.20:FF:000218">
    <property type="entry name" value="facilitated trehalose transporter Tret1"/>
    <property type="match status" value="1"/>
</dbReference>
<feature type="domain" description="Major facilitator superfamily (MFS) profile" evidence="10">
    <location>
        <begin position="14"/>
        <end position="442"/>
    </location>
</feature>
<evidence type="ECO:0000256" key="6">
    <source>
        <dbReference type="ARBA" id="ARBA00022989"/>
    </source>
</evidence>
<accession>A0A9P0CR66</accession>
<dbReference type="PANTHER" id="PTHR48021">
    <property type="match status" value="1"/>
</dbReference>
<dbReference type="SUPFAM" id="SSF103473">
    <property type="entry name" value="MFS general substrate transporter"/>
    <property type="match status" value="1"/>
</dbReference>
<dbReference type="InterPro" id="IPR005828">
    <property type="entry name" value="MFS_sugar_transport-like"/>
</dbReference>
<evidence type="ECO:0000313" key="11">
    <source>
        <dbReference type="EMBL" id="CAH1102746.1"/>
    </source>
</evidence>
<dbReference type="GO" id="GO:0022857">
    <property type="term" value="F:transmembrane transporter activity"/>
    <property type="evidence" value="ECO:0007669"/>
    <property type="project" value="InterPro"/>
</dbReference>
<evidence type="ECO:0000259" key="10">
    <source>
        <dbReference type="PROSITE" id="PS50850"/>
    </source>
</evidence>
<dbReference type="PRINTS" id="PR00171">
    <property type="entry name" value="SUGRTRNSPORT"/>
</dbReference>
<feature type="transmembrane region" description="Helical" evidence="9">
    <location>
        <begin position="108"/>
        <end position="131"/>
    </location>
</feature>
<dbReference type="Pfam" id="PF00083">
    <property type="entry name" value="Sugar_tr"/>
    <property type="match status" value="1"/>
</dbReference>
<feature type="transmembrane region" description="Helical" evidence="9">
    <location>
        <begin position="291"/>
        <end position="310"/>
    </location>
</feature>
<dbReference type="InterPro" id="IPR020846">
    <property type="entry name" value="MFS_dom"/>
</dbReference>
<keyword evidence="3" id="KW-1003">Cell membrane</keyword>
<dbReference type="InterPro" id="IPR003663">
    <property type="entry name" value="Sugar/inositol_transpt"/>
</dbReference>
<feature type="transmembrane region" description="Helical" evidence="9">
    <location>
        <begin position="418"/>
        <end position="438"/>
    </location>
</feature>
<evidence type="ECO:0000256" key="5">
    <source>
        <dbReference type="ARBA" id="ARBA00022692"/>
    </source>
</evidence>
<evidence type="ECO:0000256" key="2">
    <source>
        <dbReference type="ARBA" id="ARBA00022448"/>
    </source>
</evidence>
<dbReference type="InterPro" id="IPR050549">
    <property type="entry name" value="MFS_Trehalose_Transporter"/>
</dbReference>
<evidence type="ECO:0000256" key="7">
    <source>
        <dbReference type="ARBA" id="ARBA00023136"/>
    </source>
</evidence>
<name>A0A9P0CR66_9CUCU</name>
<protein>
    <recommendedName>
        <fullName evidence="10">Major facilitator superfamily (MFS) profile domain-containing protein</fullName>
    </recommendedName>
</protein>
<comment type="subcellular location">
    <subcellularLocation>
        <location evidence="1">Cell membrane</location>
        <topology evidence="1">Multi-pass membrane protein</topology>
    </subcellularLocation>
</comment>
<reference evidence="11" key="1">
    <citation type="submission" date="2022-01" db="EMBL/GenBank/DDBJ databases">
        <authorList>
            <person name="King R."/>
        </authorList>
    </citation>
    <scope>NUCLEOTIDE SEQUENCE</scope>
</reference>
<feature type="transmembrane region" description="Helical" evidence="9">
    <location>
        <begin position="85"/>
        <end position="102"/>
    </location>
</feature>
<dbReference type="EMBL" id="OV651825">
    <property type="protein sequence ID" value="CAH1102746.1"/>
    <property type="molecule type" value="Genomic_DNA"/>
</dbReference>
<dbReference type="Proteomes" id="UP001153636">
    <property type="component" value="Chromosome 13"/>
</dbReference>
<dbReference type="InterPro" id="IPR005829">
    <property type="entry name" value="Sugar_transporter_CS"/>
</dbReference>
<sequence length="482" mass="53309">MEDDAGLFTGTKTQLLAATFGTLFAISDGMSYGWTAPMIPYLISKNSHIKTTKFEAEWLESCLMIGSFLGLPFTIYLVDKIGRKRSLLLAAVLSLVSWIVIASCQSMVWLFIARFTFGVTANTSFVAAPMYVAEIADHKIRGFLSSIIYLNMLFGLIIVYSVGPFLPFYVSPIIGILVLLSELIVFPFMPETPYYLLSKGKHAEAKKSLQYFRPNTDISIELKDITKAVIRQKTETSRFQDLFLVKGNRKAIIIMAILDAGQHLCALSVILMNLHSILEAAGSIYIDSSKAAIIFGVIMFVAACVSSVKVDQYGRRALLIISLILTGLCLGTLALYFNLKLSGYNVQAVSWIPIVAVMFYAACFKIGIGIVPIVLTAEIFSTNMKALGMATSDLMYVVGSIISLQIYQWLAYSYGLHLPFYLFAASSFVIALFTYLYIPETKGKTLEEIQYLLKGEVPKTSSLLNLISSKSYNTFLTNSITN</sequence>
<feature type="transmembrane region" description="Helical" evidence="9">
    <location>
        <begin position="58"/>
        <end position="78"/>
    </location>
</feature>
<proteinExistence type="predicted"/>
<feature type="transmembrane region" description="Helical" evidence="9">
    <location>
        <begin position="168"/>
        <end position="189"/>
    </location>
</feature>
<dbReference type="PROSITE" id="PS00216">
    <property type="entry name" value="SUGAR_TRANSPORT_1"/>
    <property type="match status" value="2"/>
</dbReference>
<keyword evidence="4" id="KW-0762">Sugar transport</keyword>